<comment type="function">
    <text evidence="7">Component of the SMC5-SMC6 complex, that promotes sister chromatid alignment after DNA damage and facilitates double-stranded DNA breaks (DSBs) repair via homologous recombination between sister chromatids.</text>
</comment>
<dbReference type="GO" id="GO:0030915">
    <property type="term" value="C:Smc5-Smc6 complex"/>
    <property type="evidence" value="ECO:0007669"/>
    <property type="project" value="UniProtKB-UniRule"/>
</dbReference>
<evidence type="ECO:0000259" key="10">
    <source>
        <dbReference type="Pfam" id="PF15412"/>
    </source>
</evidence>
<comment type="subunit">
    <text evidence="7">Component of the SMC5-SMC6 complex.</text>
</comment>
<dbReference type="AlphaFoldDB" id="A0A4U0TS78"/>
<comment type="similarity">
    <text evidence="2 7">Belongs to the NSE4 family.</text>
</comment>
<comment type="caution">
    <text evidence="11">The sequence shown here is derived from an EMBL/GenBank/DDBJ whole genome shotgun (WGS) entry which is preliminary data.</text>
</comment>
<gene>
    <name evidence="11" type="ORF">B0A50_06127</name>
</gene>
<keyword evidence="3 7" id="KW-0227">DNA damage</keyword>
<feature type="domain" description="Non-structural maintenance of chromosome element 4 C-terminal" evidence="9">
    <location>
        <begin position="366"/>
        <end position="451"/>
    </location>
</feature>
<protein>
    <recommendedName>
        <fullName evidence="7">Non-structural maintenance of chromosomes element 4</fullName>
    </recommendedName>
</protein>
<evidence type="ECO:0000313" key="12">
    <source>
        <dbReference type="Proteomes" id="UP000308549"/>
    </source>
</evidence>
<dbReference type="GO" id="GO:0006281">
    <property type="term" value="P:DNA repair"/>
    <property type="evidence" value="ECO:0007669"/>
    <property type="project" value="UniProtKB-UniRule"/>
</dbReference>
<feature type="region of interest" description="Disordered" evidence="8">
    <location>
        <begin position="199"/>
        <end position="237"/>
    </location>
</feature>
<dbReference type="GO" id="GO:0006310">
    <property type="term" value="P:DNA recombination"/>
    <property type="evidence" value="ECO:0007669"/>
    <property type="project" value="UniProtKB-UniRule"/>
</dbReference>
<feature type="compositionally biased region" description="Basic and acidic residues" evidence="8">
    <location>
        <begin position="31"/>
        <end position="46"/>
    </location>
</feature>
<keyword evidence="6 7" id="KW-0539">Nucleus</keyword>
<organism evidence="11 12">
    <name type="scientific">Salinomyces thailandicus</name>
    <dbReference type="NCBI Taxonomy" id="706561"/>
    <lineage>
        <taxon>Eukaryota</taxon>
        <taxon>Fungi</taxon>
        <taxon>Dikarya</taxon>
        <taxon>Ascomycota</taxon>
        <taxon>Pezizomycotina</taxon>
        <taxon>Dothideomycetes</taxon>
        <taxon>Dothideomycetidae</taxon>
        <taxon>Mycosphaerellales</taxon>
        <taxon>Teratosphaeriaceae</taxon>
        <taxon>Salinomyces</taxon>
    </lineage>
</organism>
<feature type="compositionally biased region" description="Acidic residues" evidence="8">
    <location>
        <begin position="228"/>
        <end position="237"/>
    </location>
</feature>
<evidence type="ECO:0000259" key="9">
    <source>
        <dbReference type="Pfam" id="PF08743"/>
    </source>
</evidence>
<dbReference type="EMBL" id="NAJL01000038">
    <property type="protein sequence ID" value="TKA25063.1"/>
    <property type="molecule type" value="Genomic_DNA"/>
</dbReference>
<dbReference type="PANTHER" id="PTHR16140:SF0">
    <property type="entry name" value="NON-STRUCTURAL MAINTENANCE OF CHROMOSOMES ELEMENT 4"/>
    <property type="match status" value="1"/>
</dbReference>
<keyword evidence="12" id="KW-1185">Reference proteome</keyword>
<evidence type="ECO:0000313" key="11">
    <source>
        <dbReference type="EMBL" id="TKA25063.1"/>
    </source>
</evidence>
<reference evidence="11 12" key="1">
    <citation type="submission" date="2017-03" db="EMBL/GenBank/DDBJ databases">
        <title>Genomes of endolithic fungi from Antarctica.</title>
        <authorList>
            <person name="Coleine C."/>
            <person name="Masonjones S."/>
            <person name="Stajich J.E."/>
        </authorList>
    </citation>
    <scope>NUCLEOTIDE SEQUENCE [LARGE SCALE GENOMIC DNA]</scope>
    <source>
        <strain evidence="11 12">CCFEE 6315</strain>
    </source>
</reference>
<evidence type="ECO:0000256" key="4">
    <source>
        <dbReference type="ARBA" id="ARBA00023172"/>
    </source>
</evidence>
<evidence type="ECO:0000256" key="1">
    <source>
        <dbReference type="ARBA" id="ARBA00004123"/>
    </source>
</evidence>
<proteinExistence type="inferred from homology"/>
<keyword evidence="4 7" id="KW-0233">DNA recombination</keyword>
<dbReference type="Proteomes" id="UP000308549">
    <property type="component" value="Unassembled WGS sequence"/>
</dbReference>
<feature type="compositionally biased region" description="Basic and acidic residues" evidence="8">
    <location>
        <begin position="285"/>
        <end position="298"/>
    </location>
</feature>
<evidence type="ECO:0000256" key="8">
    <source>
        <dbReference type="SAM" id="MobiDB-lite"/>
    </source>
</evidence>
<dbReference type="OrthoDB" id="361242at2759"/>
<dbReference type="InterPro" id="IPR014854">
    <property type="entry name" value="Nse4_C"/>
</dbReference>
<evidence type="ECO:0000256" key="6">
    <source>
        <dbReference type="ARBA" id="ARBA00023242"/>
    </source>
</evidence>
<evidence type="ECO:0000256" key="5">
    <source>
        <dbReference type="ARBA" id="ARBA00023204"/>
    </source>
</evidence>
<feature type="region of interest" description="Disordered" evidence="8">
    <location>
        <begin position="273"/>
        <end position="298"/>
    </location>
</feature>
<feature type="compositionally biased region" description="Polar residues" evidence="8">
    <location>
        <begin position="204"/>
        <end position="219"/>
    </location>
</feature>
<dbReference type="PANTHER" id="PTHR16140">
    <property type="entry name" value="NON-STRUCTURAL MAINTENANCE OF CHROMOSOMES ELEMENT 4"/>
    <property type="match status" value="1"/>
</dbReference>
<evidence type="ECO:0000256" key="2">
    <source>
        <dbReference type="ARBA" id="ARBA00008997"/>
    </source>
</evidence>
<evidence type="ECO:0000256" key="7">
    <source>
        <dbReference type="RuleBase" id="RU365071"/>
    </source>
</evidence>
<sequence>MARLNTRPSHASSRRFASQTPAPNDSDEENRDPTRIRDKGKGRSRVEMPATNTSSTLPMPSSVPSDELGGQQQRKRKRVGVALTEEQEENAKFIKYYDPDQDTAERQETNRRSRALRREIQDNQSEYQKSDGELLLKGDLGRLNVNSKTIKNPGDAKQDSGSIIDLANAASKKAATLVLGDGSTGVDVDEFLSKCITFMRNGGPPNNQAPHHAPTSSRRQTQRHTHDDDDADDVDDTPDIPLDWASLGRNACLPYNIRPPVPTFLLGPLSVEKKQRTQTQRRARQSKDTNAREARPEALTKENLQQAEDSGVTAICTRIHARLGQHITAAEQLVRTAGFVEGEMETPEAQKFLRQVRLADNGWPRFQDYVINPWSLGQTVENIFYVAFLIKEGVVGVDFDSEGNPTLGTAQPRTLHEQRETRTEKHQAIFHLDWEIWEDLVKGYDIREPLIAHRDDPVEAVGATGWYN</sequence>
<feature type="domain" description="Nse4/EID protein Nse3/MAGE-binding" evidence="10">
    <location>
        <begin position="166"/>
        <end position="203"/>
    </location>
</feature>
<dbReference type="Pfam" id="PF15412">
    <property type="entry name" value="Nse4-Nse3_bdg"/>
    <property type="match status" value="1"/>
</dbReference>
<dbReference type="GO" id="GO:0005634">
    <property type="term" value="C:nucleus"/>
    <property type="evidence" value="ECO:0007669"/>
    <property type="project" value="UniProtKB-SubCell"/>
</dbReference>
<dbReference type="InterPro" id="IPR029225">
    <property type="entry name" value="Nse4_Nse3-bd"/>
</dbReference>
<name>A0A4U0TS78_9PEZI</name>
<dbReference type="Pfam" id="PF08743">
    <property type="entry name" value="Nse4_C"/>
    <property type="match status" value="1"/>
</dbReference>
<feature type="compositionally biased region" description="Polar residues" evidence="8">
    <location>
        <begin position="50"/>
        <end position="64"/>
    </location>
</feature>
<accession>A0A4U0TS78</accession>
<evidence type="ECO:0000256" key="3">
    <source>
        <dbReference type="ARBA" id="ARBA00022763"/>
    </source>
</evidence>
<feature type="region of interest" description="Disordered" evidence="8">
    <location>
        <begin position="1"/>
        <end position="84"/>
    </location>
</feature>
<feature type="compositionally biased region" description="Polar residues" evidence="8">
    <location>
        <begin position="1"/>
        <end position="23"/>
    </location>
</feature>
<keyword evidence="5 7" id="KW-0234">DNA repair</keyword>
<dbReference type="InterPro" id="IPR027786">
    <property type="entry name" value="Nse4/EID"/>
</dbReference>
<comment type="subcellular location">
    <subcellularLocation>
        <location evidence="1 7">Nucleus</location>
    </subcellularLocation>
</comment>